<feature type="transmembrane region" description="Helical" evidence="2">
    <location>
        <begin position="29"/>
        <end position="50"/>
    </location>
</feature>
<keyword evidence="2" id="KW-0472">Membrane</keyword>
<protein>
    <recommendedName>
        <fullName evidence="5">Transmembrane protein</fullName>
    </recommendedName>
</protein>
<evidence type="ECO:0000313" key="3">
    <source>
        <dbReference type="EMBL" id="KIJ06244.1"/>
    </source>
</evidence>
<proteinExistence type="predicted"/>
<reference evidence="4" key="2">
    <citation type="submission" date="2015-01" db="EMBL/GenBank/DDBJ databases">
        <title>Evolutionary Origins and Diversification of the Mycorrhizal Mutualists.</title>
        <authorList>
            <consortium name="DOE Joint Genome Institute"/>
            <consortium name="Mycorrhizal Genomics Consortium"/>
            <person name="Kohler A."/>
            <person name="Kuo A."/>
            <person name="Nagy L.G."/>
            <person name="Floudas D."/>
            <person name="Copeland A."/>
            <person name="Barry K.W."/>
            <person name="Cichocki N."/>
            <person name="Veneault-Fourrey C."/>
            <person name="LaButti K."/>
            <person name="Lindquist E.A."/>
            <person name="Lipzen A."/>
            <person name="Lundell T."/>
            <person name="Morin E."/>
            <person name="Murat C."/>
            <person name="Riley R."/>
            <person name="Ohm R."/>
            <person name="Sun H."/>
            <person name="Tunlid A."/>
            <person name="Henrissat B."/>
            <person name="Grigoriev I.V."/>
            <person name="Hibbett D.S."/>
            <person name="Martin F."/>
        </authorList>
    </citation>
    <scope>NUCLEOTIDE SEQUENCE [LARGE SCALE GENOMIC DNA]</scope>
    <source>
        <strain evidence="4">ATCC 200175</strain>
    </source>
</reference>
<organism evidence="3 4">
    <name type="scientific">Paxillus involutus ATCC 200175</name>
    <dbReference type="NCBI Taxonomy" id="664439"/>
    <lineage>
        <taxon>Eukaryota</taxon>
        <taxon>Fungi</taxon>
        <taxon>Dikarya</taxon>
        <taxon>Basidiomycota</taxon>
        <taxon>Agaricomycotina</taxon>
        <taxon>Agaricomycetes</taxon>
        <taxon>Agaricomycetidae</taxon>
        <taxon>Boletales</taxon>
        <taxon>Paxilineae</taxon>
        <taxon>Paxillaceae</taxon>
        <taxon>Paxillus</taxon>
    </lineage>
</organism>
<name>A0A0C9SMI7_PAXIN</name>
<evidence type="ECO:0008006" key="5">
    <source>
        <dbReference type="Google" id="ProtNLM"/>
    </source>
</evidence>
<evidence type="ECO:0000256" key="2">
    <source>
        <dbReference type="SAM" id="Phobius"/>
    </source>
</evidence>
<sequence length="455" mass="49725">MGGTKPMGRSKNSLPVASGGIVRIQNTTLLIIAVIFSVCFILALSCAFLGDDEDEPYFKSILDEVAQTNPGLVLLGENVDVDIDEPSITIRWSIIGCGDGYVLDGSAGIHESTSCGLPPEYLQIYVDSSSNPTAIFDPSQLPFASQTGRRRNIQNLVQFDSDHTLDVHEDRLYPFDTYLLTSTIRAVDSSNATVPIRKLTTIDQVSSFLVASTDIDSYETTSNGTQLASRDIDLQVQRPGQARAFALLFFGLSWMLTHVTFGHVILAQKHQEVKPILKHLVCAFAVVLAIPQLRNAMPDAPGYDGILIDCIGFFPQMILSTFSVLALLLLIMLREFDAMNDKPLVIGFKAAHSTVAPAGKQSPFNSPLKPLILNTKKRSSSDSFERGEFPDCEKCELDGGYTFPPRSPAPSSSTTTHHRGRSSRSISSTTTFGGRTRMHGYHLSKSSSLRTVTER</sequence>
<evidence type="ECO:0000313" key="4">
    <source>
        <dbReference type="Proteomes" id="UP000053647"/>
    </source>
</evidence>
<dbReference type="Pfam" id="PF14494">
    <property type="entry name" value="DUF4436"/>
    <property type="match status" value="1"/>
</dbReference>
<feature type="region of interest" description="Disordered" evidence="1">
    <location>
        <begin position="403"/>
        <end position="455"/>
    </location>
</feature>
<dbReference type="EMBL" id="KN820429">
    <property type="protein sequence ID" value="KIJ06244.1"/>
    <property type="molecule type" value="Genomic_DNA"/>
</dbReference>
<dbReference type="Proteomes" id="UP000053647">
    <property type="component" value="Unassembled WGS sequence"/>
</dbReference>
<accession>A0A0C9SMI7</accession>
<keyword evidence="2" id="KW-1133">Transmembrane helix</keyword>
<evidence type="ECO:0000256" key="1">
    <source>
        <dbReference type="SAM" id="MobiDB-lite"/>
    </source>
</evidence>
<reference evidence="3 4" key="1">
    <citation type="submission" date="2014-06" db="EMBL/GenBank/DDBJ databases">
        <authorList>
            <consortium name="DOE Joint Genome Institute"/>
            <person name="Kuo A."/>
            <person name="Kohler A."/>
            <person name="Nagy L.G."/>
            <person name="Floudas D."/>
            <person name="Copeland A."/>
            <person name="Barry K.W."/>
            <person name="Cichocki N."/>
            <person name="Veneault-Fourrey C."/>
            <person name="LaButti K."/>
            <person name="Lindquist E.A."/>
            <person name="Lipzen A."/>
            <person name="Lundell T."/>
            <person name="Morin E."/>
            <person name="Murat C."/>
            <person name="Sun H."/>
            <person name="Tunlid A."/>
            <person name="Henrissat B."/>
            <person name="Grigoriev I.V."/>
            <person name="Hibbett D.S."/>
            <person name="Martin F."/>
            <person name="Nordberg H.P."/>
            <person name="Cantor M.N."/>
            <person name="Hua S.X."/>
        </authorList>
    </citation>
    <scope>NUCLEOTIDE SEQUENCE [LARGE SCALE GENOMIC DNA]</scope>
    <source>
        <strain evidence="3 4">ATCC 200175</strain>
    </source>
</reference>
<feature type="transmembrane region" description="Helical" evidence="2">
    <location>
        <begin position="244"/>
        <end position="264"/>
    </location>
</feature>
<dbReference type="InterPro" id="IPR027948">
    <property type="entry name" value="DUF4436"/>
</dbReference>
<feature type="compositionally biased region" description="Polar residues" evidence="1">
    <location>
        <begin position="444"/>
        <end position="455"/>
    </location>
</feature>
<keyword evidence="4" id="KW-1185">Reference proteome</keyword>
<dbReference type="OrthoDB" id="2117972at2759"/>
<keyword evidence="2" id="KW-0812">Transmembrane</keyword>
<feature type="transmembrane region" description="Helical" evidence="2">
    <location>
        <begin position="313"/>
        <end position="333"/>
    </location>
</feature>
<gene>
    <name evidence="3" type="ORF">PAXINDRAFT_103449</name>
</gene>
<dbReference type="AlphaFoldDB" id="A0A0C9SMI7"/>
<dbReference type="HOGENOM" id="CLU_042081_0_0_1"/>
<feature type="compositionally biased region" description="Low complexity" evidence="1">
    <location>
        <begin position="423"/>
        <end position="435"/>
    </location>
</feature>